<dbReference type="SUPFAM" id="SSF55874">
    <property type="entry name" value="ATPase domain of HSP90 chaperone/DNA topoisomerase II/histidine kinase"/>
    <property type="match status" value="1"/>
</dbReference>
<evidence type="ECO:0000313" key="11">
    <source>
        <dbReference type="EMBL" id="NKE47120.1"/>
    </source>
</evidence>
<evidence type="ECO:0000256" key="6">
    <source>
        <dbReference type="ARBA" id="ARBA00022777"/>
    </source>
</evidence>
<protein>
    <recommendedName>
        <fullName evidence="2">histidine kinase</fullName>
        <ecNumber evidence="2">2.7.13.3</ecNumber>
    </recommendedName>
</protein>
<dbReference type="Gene3D" id="3.30.450.20">
    <property type="entry name" value="PAS domain"/>
    <property type="match status" value="1"/>
</dbReference>
<dbReference type="InterPro" id="IPR003661">
    <property type="entry name" value="HisK_dim/P_dom"/>
</dbReference>
<dbReference type="RefSeq" id="WP_168052142.1">
    <property type="nucleotide sequence ID" value="NZ_JAATJR010000006.1"/>
</dbReference>
<feature type="domain" description="Histidine kinase" evidence="9">
    <location>
        <begin position="234"/>
        <end position="448"/>
    </location>
</feature>
<dbReference type="InterPro" id="IPR000700">
    <property type="entry name" value="PAS-assoc_C"/>
</dbReference>
<gene>
    <name evidence="11" type="ORF">HB662_20240</name>
</gene>
<proteinExistence type="predicted"/>
<evidence type="ECO:0000256" key="5">
    <source>
        <dbReference type="ARBA" id="ARBA00022741"/>
    </source>
</evidence>
<dbReference type="PROSITE" id="PS50109">
    <property type="entry name" value="HIS_KIN"/>
    <property type="match status" value="1"/>
</dbReference>
<dbReference type="SMART" id="SM00387">
    <property type="entry name" value="HATPase_c"/>
    <property type="match status" value="1"/>
</dbReference>
<evidence type="ECO:0000256" key="7">
    <source>
        <dbReference type="ARBA" id="ARBA00022840"/>
    </source>
</evidence>
<dbReference type="Pfam" id="PF02518">
    <property type="entry name" value="HATPase_c"/>
    <property type="match status" value="1"/>
</dbReference>
<dbReference type="SUPFAM" id="SSF55785">
    <property type="entry name" value="PYP-like sensor domain (PAS domain)"/>
    <property type="match status" value="1"/>
</dbReference>
<evidence type="ECO:0000256" key="4">
    <source>
        <dbReference type="ARBA" id="ARBA00022679"/>
    </source>
</evidence>
<evidence type="ECO:0000256" key="3">
    <source>
        <dbReference type="ARBA" id="ARBA00022553"/>
    </source>
</evidence>
<dbReference type="SMART" id="SM00388">
    <property type="entry name" value="HisKA"/>
    <property type="match status" value="1"/>
</dbReference>
<keyword evidence="4" id="KW-0808">Transferase</keyword>
<accession>A0ABX1F435</accession>
<comment type="caution">
    <text evidence="11">The sequence shown here is derived from an EMBL/GenBank/DDBJ whole genome shotgun (WGS) entry which is preliminary data.</text>
</comment>
<dbReference type="NCBIfam" id="TIGR00229">
    <property type="entry name" value="sensory_box"/>
    <property type="match status" value="1"/>
</dbReference>
<keyword evidence="12" id="KW-1185">Reference proteome</keyword>
<evidence type="ECO:0000313" key="12">
    <source>
        <dbReference type="Proteomes" id="UP000765160"/>
    </source>
</evidence>
<name>A0ABX1F435_9PROT</name>
<dbReference type="InterPro" id="IPR036890">
    <property type="entry name" value="HATPase_C_sf"/>
</dbReference>
<keyword evidence="6" id="KW-0418">Kinase</keyword>
<sequence>MPADPAGAAMRLRRAIPLLAGVTAPVGLLLGGSATAGGWVLAAGLGLLAATHFLPVQPSAAVAPDPNSAGISIWIEDWAEVGGALAALRRAGLDVEDQLATEPGLLHRLHHSIRITDVNDATLDLMGVTEKRLLLGRLVDVVPASEQTVRSWILAMARGDRLYRAESRIRRADGSQRDCLVTALLPRDPAGYSTIVVGVVDITDYKADQARLAQVERELTRAAHAATVGVVTASIAHEVKNPLAAVVTNADAALRWLRRTRPELAEAEAAIGAVVENALRARDVVDRTRLLLSHASHEPEALDLAAAVRDAAQLLERELVATGTELVINVNPGTPAVLADPSRLRQILTNLLANAVQAMEGVPCPRQVRVQAARKADLVCITVADSGTGIGPDQLERVFDPFFTSREGGIGVGLAICRACVEAHGGRIWASNAPGGGAVLQFTLPAAGHAAP</sequence>
<dbReference type="EMBL" id="JAAVTX010000006">
    <property type="protein sequence ID" value="NKE47120.1"/>
    <property type="molecule type" value="Genomic_DNA"/>
</dbReference>
<dbReference type="Gene3D" id="1.10.287.130">
    <property type="match status" value="1"/>
</dbReference>
<keyword evidence="7" id="KW-0067">ATP-binding</keyword>
<evidence type="ECO:0000256" key="8">
    <source>
        <dbReference type="ARBA" id="ARBA00023012"/>
    </source>
</evidence>
<dbReference type="InterPro" id="IPR035965">
    <property type="entry name" value="PAS-like_dom_sf"/>
</dbReference>
<evidence type="ECO:0000256" key="1">
    <source>
        <dbReference type="ARBA" id="ARBA00000085"/>
    </source>
</evidence>
<dbReference type="PANTHER" id="PTHR43065:SF10">
    <property type="entry name" value="PEROXIDE STRESS-ACTIVATED HISTIDINE KINASE MAK3"/>
    <property type="match status" value="1"/>
</dbReference>
<dbReference type="InterPro" id="IPR003594">
    <property type="entry name" value="HATPase_dom"/>
</dbReference>
<dbReference type="InterPro" id="IPR005467">
    <property type="entry name" value="His_kinase_dom"/>
</dbReference>
<dbReference type="PANTHER" id="PTHR43065">
    <property type="entry name" value="SENSOR HISTIDINE KINASE"/>
    <property type="match status" value="1"/>
</dbReference>
<dbReference type="InterPro" id="IPR004358">
    <property type="entry name" value="Sig_transdc_His_kin-like_C"/>
</dbReference>
<dbReference type="EC" id="2.7.13.3" evidence="2"/>
<organism evidence="11 12">
    <name type="scientific">Falsiroseomonas frigidaquae</name>
    <dbReference type="NCBI Taxonomy" id="487318"/>
    <lineage>
        <taxon>Bacteria</taxon>
        <taxon>Pseudomonadati</taxon>
        <taxon>Pseudomonadota</taxon>
        <taxon>Alphaproteobacteria</taxon>
        <taxon>Acetobacterales</taxon>
        <taxon>Roseomonadaceae</taxon>
        <taxon>Falsiroseomonas</taxon>
    </lineage>
</organism>
<dbReference type="PROSITE" id="PS50113">
    <property type="entry name" value="PAC"/>
    <property type="match status" value="1"/>
</dbReference>
<keyword evidence="8" id="KW-0902">Two-component regulatory system</keyword>
<reference evidence="11 12" key="1">
    <citation type="submission" date="2020-03" db="EMBL/GenBank/DDBJ databases">
        <title>Roseomonas selenitidurans sp. nov. isolated from soil.</title>
        <authorList>
            <person name="Liu H."/>
        </authorList>
    </citation>
    <scope>NUCLEOTIDE SEQUENCE [LARGE SCALE GENOMIC DNA]</scope>
    <source>
        <strain evidence="11 12">JCM 15073</strain>
    </source>
</reference>
<dbReference type="InterPro" id="IPR000014">
    <property type="entry name" value="PAS"/>
</dbReference>
<keyword evidence="5" id="KW-0547">Nucleotide-binding</keyword>
<evidence type="ECO:0000259" key="9">
    <source>
        <dbReference type="PROSITE" id="PS50109"/>
    </source>
</evidence>
<dbReference type="CDD" id="cd00130">
    <property type="entry name" value="PAS"/>
    <property type="match status" value="1"/>
</dbReference>
<evidence type="ECO:0000259" key="10">
    <source>
        <dbReference type="PROSITE" id="PS50113"/>
    </source>
</evidence>
<dbReference type="InterPro" id="IPR036097">
    <property type="entry name" value="HisK_dim/P_sf"/>
</dbReference>
<dbReference type="SUPFAM" id="SSF47384">
    <property type="entry name" value="Homodimeric domain of signal transducing histidine kinase"/>
    <property type="match status" value="1"/>
</dbReference>
<keyword evidence="3" id="KW-0597">Phosphoprotein</keyword>
<evidence type="ECO:0000256" key="2">
    <source>
        <dbReference type="ARBA" id="ARBA00012438"/>
    </source>
</evidence>
<dbReference type="CDD" id="cd00082">
    <property type="entry name" value="HisKA"/>
    <property type="match status" value="1"/>
</dbReference>
<dbReference type="PRINTS" id="PR00344">
    <property type="entry name" value="BCTRLSENSOR"/>
</dbReference>
<comment type="catalytic activity">
    <reaction evidence="1">
        <text>ATP + protein L-histidine = ADP + protein N-phospho-L-histidine.</text>
        <dbReference type="EC" id="2.7.13.3"/>
    </reaction>
</comment>
<dbReference type="Proteomes" id="UP000765160">
    <property type="component" value="Unassembled WGS sequence"/>
</dbReference>
<feature type="domain" description="PAC" evidence="10">
    <location>
        <begin position="163"/>
        <end position="214"/>
    </location>
</feature>
<dbReference type="Gene3D" id="3.30.565.10">
    <property type="entry name" value="Histidine kinase-like ATPase, C-terminal domain"/>
    <property type="match status" value="1"/>
</dbReference>